<dbReference type="OrthoDB" id="5025817at2759"/>
<keyword evidence="2" id="KW-1185">Reference proteome</keyword>
<gene>
    <name evidence="1" type="ORF">FSARC_10704</name>
</gene>
<protein>
    <submittedName>
        <fullName evidence="1">Uncharacterized protein</fullName>
    </submittedName>
</protein>
<evidence type="ECO:0000313" key="1">
    <source>
        <dbReference type="EMBL" id="KAF4959499.1"/>
    </source>
</evidence>
<sequence length="290" mass="32372">MDPTSGLAIGRITFTTRDNSSNIGIDNRDVQLGNLRDLQDPSVQDNDAWQRVGIMVIRLRHFASVGFATGDRVLSHVDRVSQAIREELSLDRRPTCLEATILYGNRNPLSMMMDVTQLNAITVTVEQDIPSSRARMALTKATAERQLANWYGDQPYQCMVAAHAGWEILEISHPLTAAMRNCPMVVCHPGTLDARRDCIREVSVSPWAPGETSWIRHHPEQSWMQLCAQQPSELLMRRVASSNEGSDPVVPLVSPNVSGDPAAQPEDRIMMRFVIWHRQADEITDPPAGK</sequence>
<accession>A0A8H4TKN6</accession>
<proteinExistence type="predicted"/>
<dbReference type="Proteomes" id="UP000622797">
    <property type="component" value="Unassembled WGS sequence"/>
</dbReference>
<evidence type="ECO:0000313" key="2">
    <source>
        <dbReference type="Proteomes" id="UP000622797"/>
    </source>
</evidence>
<comment type="caution">
    <text evidence="1">The sequence shown here is derived from an EMBL/GenBank/DDBJ whole genome shotgun (WGS) entry which is preliminary data.</text>
</comment>
<dbReference type="AlphaFoldDB" id="A0A8H4TKN6"/>
<organism evidence="1 2">
    <name type="scientific">Fusarium sarcochroum</name>
    <dbReference type="NCBI Taxonomy" id="1208366"/>
    <lineage>
        <taxon>Eukaryota</taxon>
        <taxon>Fungi</taxon>
        <taxon>Dikarya</taxon>
        <taxon>Ascomycota</taxon>
        <taxon>Pezizomycotina</taxon>
        <taxon>Sordariomycetes</taxon>
        <taxon>Hypocreomycetidae</taxon>
        <taxon>Hypocreales</taxon>
        <taxon>Nectriaceae</taxon>
        <taxon>Fusarium</taxon>
        <taxon>Fusarium lateritium species complex</taxon>
    </lineage>
</organism>
<reference evidence="1" key="2">
    <citation type="submission" date="2020-05" db="EMBL/GenBank/DDBJ databases">
        <authorList>
            <person name="Kim H.-S."/>
            <person name="Proctor R.H."/>
            <person name="Brown D.W."/>
        </authorList>
    </citation>
    <scope>NUCLEOTIDE SEQUENCE</scope>
    <source>
        <strain evidence="1">NRRL 20472</strain>
    </source>
</reference>
<dbReference type="EMBL" id="JABEXW010000660">
    <property type="protein sequence ID" value="KAF4959499.1"/>
    <property type="molecule type" value="Genomic_DNA"/>
</dbReference>
<reference evidence="1" key="1">
    <citation type="journal article" date="2020" name="BMC Genomics">
        <title>Correction to: Identification and distribution of gene clusters required for synthesis of sphingolipid metabolism inhibitors in diverse species of the filamentous fungus Fusarium.</title>
        <authorList>
            <person name="Kim H.S."/>
            <person name="Lohmar J.M."/>
            <person name="Busman M."/>
            <person name="Brown D.W."/>
            <person name="Naumann T.A."/>
            <person name="Divon H.H."/>
            <person name="Lysoe E."/>
            <person name="Uhlig S."/>
            <person name="Proctor R.H."/>
        </authorList>
    </citation>
    <scope>NUCLEOTIDE SEQUENCE</scope>
    <source>
        <strain evidence="1">NRRL 20472</strain>
    </source>
</reference>
<name>A0A8H4TKN6_9HYPO</name>